<evidence type="ECO:0008006" key="4">
    <source>
        <dbReference type="Google" id="ProtNLM"/>
    </source>
</evidence>
<protein>
    <recommendedName>
        <fullName evidence="4">WW domain-containing protein</fullName>
    </recommendedName>
</protein>
<reference evidence="2 3" key="1">
    <citation type="journal article" date="2018" name="Nat. Ecol. Evol.">
        <title>Pezizomycetes genomes reveal the molecular basis of ectomycorrhizal truffle lifestyle.</title>
        <authorList>
            <person name="Murat C."/>
            <person name="Payen T."/>
            <person name="Noel B."/>
            <person name="Kuo A."/>
            <person name="Morin E."/>
            <person name="Chen J."/>
            <person name="Kohler A."/>
            <person name="Krizsan K."/>
            <person name="Balestrini R."/>
            <person name="Da Silva C."/>
            <person name="Montanini B."/>
            <person name="Hainaut M."/>
            <person name="Levati E."/>
            <person name="Barry K.W."/>
            <person name="Belfiori B."/>
            <person name="Cichocki N."/>
            <person name="Clum A."/>
            <person name="Dockter R.B."/>
            <person name="Fauchery L."/>
            <person name="Guy J."/>
            <person name="Iotti M."/>
            <person name="Le Tacon F."/>
            <person name="Lindquist E.A."/>
            <person name="Lipzen A."/>
            <person name="Malagnac F."/>
            <person name="Mello A."/>
            <person name="Molinier V."/>
            <person name="Miyauchi S."/>
            <person name="Poulain J."/>
            <person name="Riccioni C."/>
            <person name="Rubini A."/>
            <person name="Sitrit Y."/>
            <person name="Splivallo R."/>
            <person name="Traeger S."/>
            <person name="Wang M."/>
            <person name="Zifcakova L."/>
            <person name="Wipf D."/>
            <person name="Zambonelli A."/>
            <person name="Paolocci F."/>
            <person name="Nowrousian M."/>
            <person name="Ottonello S."/>
            <person name="Baldrian P."/>
            <person name="Spatafora J.W."/>
            <person name="Henrissat B."/>
            <person name="Nagy L.G."/>
            <person name="Aury J.M."/>
            <person name="Wincker P."/>
            <person name="Grigoriev I.V."/>
            <person name="Bonfante P."/>
            <person name="Martin F.M."/>
        </authorList>
    </citation>
    <scope>NUCLEOTIDE SEQUENCE [LARGE SCALE GENOMIC DNA]</scope>
    <source>
        <strain evidence="2 3">RN42</strain>
    </source>
</reference>
<accession>A0A3N4I6P5</accession>
<name>A0A3N4I6P5_ASCIM</name>
<sequence length="259" mass="28971">MSAPGEHHQSHPAPVQAPARGLSPTINTRPIPPRGWIVQQESDQNTGTEIFVYINTRSAQPSYHRPNSEPSSPVSDASSFVANSDGEQHTFAKQRHSSVSSTSSKDPEEVEAGGAQVYDVEQQETLRSDGEESGCSPDQCCNVREKLQEHIYKVPGFDCPEKQCAKESESKLSEFTPPSRIKEVTELNRTSHYHKQLCKISLRRKPEKSTEAGNFSPTKFFLLNYKETAGQKRQTISTLVVRNTVVRKQLPHDLWAKDL</sequence>
<dbReference type="EMBL" id="ML119677">
    <property type="protein sequence ID" value="RPA81749.1"/>
    <property type="molecule type" value="Genomic_DNA"/>
</dbReference>
<evidence type="ECO:0000313" key="3">
    <source>
        <dbReference type="Proteomes" id="UP000275078"/>
    </source>
</evidence>
<dbReference type="AlphaFoldDB" id="A0A3N4I6P5"/>
<evidence type="ECO:0000313" key="2">
    <source>
        <dbReference type="EMBL" id="RPA81749.1"/>
    </source>
</evidence>
<keyword evidence="3" id="KW-1185">Reference proteome</keyword>
<gene>
    <name evidence="2" type="ORF">BJ508DRAFT_306354</name>
</gene>
<proteinExistence type="predicted"/>
<organism evidence="2 3">
    <name type="scientific">Ascobolus immersus RN42</name>
    <dbReference type="NCBI Taxonomy" id="1160509"/>
    <lineage>
        <taxon>Eukaryota</taxon>
        <taxon>Fungi</taxon>
        <taxon>Dikarya</taxon>
        <taxon>Ascomycota</taxon>
        <taxon>Pezizomycotina</taxon>
        <taxon>Pezizomycetes</taxon>
        <taxon>Pezizales</taxon>
        <taxon>Ascobolaceae</taxon>
        <taxon>Ascobolus</taxon>
    </lineage>
</organism>
<feature type="region of interest" description="Disordered" evidence="1">
    <location>
        <begin position="1"/>
        <end position="137"/>
    </location>
</feature>
<dbReference type="Proteomes" id="UP000275078">
    <property type="component" value="Unassembled WGS sequence"/>
</dbReference>
<feature type="compositionally biased region" description="Low complexity" evidence="1">
    <location>
        <begin position="68"/>
        <end position="82"/>
    </location>
</feature>
<feature type="compositionally biased region" description="Polar residues" evidence="1">
    <location>
        <begin position="39"/>
        <end position="48"/>
    </location>
</feature>
<evidence type="ECO:0000256" key="1">
    <source>
        <dbReference type="SAM" id="MobiDB-lite"/>
    </source>
</evidence>